<accession>A0A0E9Q0W9</accession>
<reference evidence="1" key="1">
    <citation type="submission" date="2014-11" db="EMBL/GenBank/DDBJ databases">
        <authorList>
            <person name="Amaro Gonzalez C."/>
        </authorList>
    </citation>
    <scope>NUCLEOTIDE SEQUENCE</scope>
</reference>
<sequence length="26" mass="3124">MFFFFVSKINGLILKSYFLWEGSVFC</sequence>
<protein>
    <submittedName>
        <fullName evidence="1">Uncharacterized protein</fullName>
    </submittedName>
</protein>
<proteinExistence type="predicted"/>
<dbReference type="AlphaFoldDB" id="A0A0E9Q0W9"/>
<organism evidence="1">
    <name type="scientific">Anguilla anguilla</name>
    <name type="common">European freshwater eel</name>
    <name type="synonym">Muraena anguilla</name>
    <dbReference type="NCBI Taxonomy" id="7936"/>
    <lineage>
        <taxon>Eukaryota</taxon>
        <taxon>Metazoa</taxon>
        <taxon>Chordata</taxon>
        <taxon>Craniata</taxon>
        <taxon>Vertebrata</taxon>
        <taxon>Euteleostomi</taxon>
        <taxon>Actinopterygii</taxon>
        <taxon>Neopterygii</taxon>
        <taxon>Teleostei</taxon>
        <taxon>Anguilliformes</taxon>
        <taxon>Anguillidae</taxon>
        <taxon>Anguilla</taxon>
    </lineage>
</organism>
<name>A0A0E9Q0W9_ANGAN</name>
<dbReference type="EMBL" id="GBXM01098824">
    <property type="protein sequence ID" value="JAH09753.1"/>
    <property type="molecule type" value="Transcribed_RNA"/>
</dbReference>
<reference evidence="1" key="2">
    <citation type="journal article" date="2015" name="Fish Shellfish Immunol.">
        <title>Early steps in the European eel (Anguilla anguilla)-Vibrio vulnificus interaction in the gills: Role of the RtxA13 toxin.</title>
        <authorList>
            <person name="Callol A."/>
            <person name="Pajuelo D."/>
            <person name="Ebbesson L."/>
            <person name="Teles M."/>
            <person name="MacKenzie S."/>
            <person name="Amaro C."/>
        </authorList>
    </citation>
    <scope>NUCLEOTIDE SEQUENCE</scope>
</reference>
<evidence type="ECO:0000313" key="1">
    <source>
        <dbReference type="EMBL" id="JAH09753.1"/>
    </source>
</evidence>